<dbReference type="InterPro" id="IPR048715">
    <property type="entry name" value="CggR_N"/>
</dbReference>
<dbReference type="AlphaFoldDB" id="A0A8I0A6R5"/>
<dbReference type="EMBL" id="JACOOQ010000009">
    <property type="protein sequence ID" value="MBC5640110.1"/>
    <property type="molecule type" value="Genomic_DNA"/>
</dbReference>
<evidence type="ECO:0000313" key="7">
    <source>
        <dbReference type="EMBL" id="MBC5640110.1"/>
    </source>
</evidence>
<reference evidence="7" key="1">
    <citation type="submission" date="2020-08" db="EMBL/GenBank/DDBJ databases">
        <title>Genome public.</title>
        <authorList>
            <person name="Liu C."/>
            <person name="Sun Q."/>
        </authorList>
    </citation>
    <scope>NUCLEOTIDE SEQUENCE</scope>
    <source>
        <strain evidence="7">NSJ-42</strain>
    </source>
</reference>
<dbReference type="Proteomes" id="UP000662088">
    <property type="component" value="Unassembled WGS sequence"/>
</dbReference>
<accession>A0A8I0A6R5</accession>
<keyword evidence="3" id="KW-0238">DNA-binding</keyword>
<organism evidence="7 8">
    <name type="scientific">Clostridium lentum</name>
    <dbReference type="NCBI Taxonomy" id="2763037"/>
    <lineage>
        <taxon>Bacteria</taxon>
        <taxon>Bacillati</taxon>
        <taxon>Bacillota</taxon>
        <taxon>Clostridia</taxon>
        <taxon>Eubacteriales</taxon>
        <taxon>Clostridiaceae</taxon>
        <taxon>Clostridium</taxon>
    </lineage>
</organism>
<proteinExistence type="inferred from homology"/>
<name>A0A8I0A6R5_9CLOT</name>
<dbReference type="GO" id="GO:0030246">
    <property type="term" value="F:carbohydrate binding"/>
    <property type="evidence" value="ECO:0007669"/>
    <property type="project" value="InterPro"/>
</dbReference>
<dbReference type="SUPFAM" id="SSF46785">
    <property type="entry name" value="Winged helix' DNA-binding domain"/>
    <property type="match status" value="1"/>
</dbReference>
<keyword evidence="2" id="KW-0805">Transcription regulation</keyword>
<evidence type="ECO:0000259" key="6">
    <source>
        <dbReference type="Pfam" id="PF21715"/>
    </source>
</evidence>
<feature type="domain" description="Sugar-binding" evidence="5">
    <location>
        <begin position="109"/>
        <end position="356"/>
    </location>
</feature>
<dbReference type="InterPro" id="IPR007324">
    <property type="entry name" value="Sugar-bd_dom_put"/>
</dbReference>
<gene>
    <name evidence="7" type="ORF">H8R92_06640</name>
</gene>
<evidence type="ECO:0000256" key="1">
    <source>
        <dbReference type="ARBA" id="ARBA00010466"/>
    </source>
</evidence>
<dbReference type="Pfam" id="PF04198">
    <property type="entry name" value="Sugar-bind"/>
    <property type="match status" value="1"/>
</dbReference>
<dbReference type="PANTHER" id="PTHR34294">
    <property type="entry name" value="TRANSCRIPTIONAL REGULATOR-RELATED"/>
    <property type="match status" value="1"/>
</dbReference>
<dbReference type="GO" id="GO:0003677">
    <property type="term" value="F:DNA binding"/>
    <property type="evidence" value="ECO:0007669"/>
    <property type="project" value="UniProtKB-KW"/>
</dbReference>
<dbReference type="Gene3D" id="1.10.10.10">
    <property type="entry name" value="Winged helix-like DNA-binding domain superfamily/Winged helix DNA-binding domain"/>
    <property type="match status" value="1"/>
</dbReference>
<comment type="similarity">
    <text evidence="1">Belongs to the SorC transcriptional regulatory family.</text>
</comment>
<dbReference type="InterPro" id="IPR037171">
    <property type="entry name" value="NagB/RpiA_transferase-like"/>
</dbReference>
<dbReference type="Gene3D" id="3.40.50.1360">
    <property type="match status" value="1"/>
</dbReference>
<evidence type="ECO:0000259" key="5">
    <source>
        <dbReference type="Pfam" id="PF04198"/>
    </source>
</evidence>
<feature type="domain" description="CggR N-terminal DNA binding" evidence="6">
    <location>
        <begin position="37"/>
        <end position="107"/>
    </location>
</feature>
<evidence type="ECO:0000313" key="8">
    <source>
        <dbReference type="Proteomes" id="UP000662088"/>
    </source>
</evidence>
<evidence type="ECO:0000256" key="4">
    <source>
        <dbReference type="ARBA" id="ARBA00023163"/>
    </source>
</evidence>
<evidence type="ECO:0000256" key="3">
    <source>
        <dbReference type="ARBA" id="ARBA00023125"/>
    </source>
</evidence>
<evidence type="ECO:0000256" key="2">
    <source>
        <dbReference type="ARBA" id="ARBA00023015"/>
    </source>
</evidence>
<protein>
    <submittedName>
        <fullName evidence="7">Sugar-binding transcriptional regulator</fullName>
    </submittedName>
</protein>
<sequence length="363" mass="39892">MRDTKSYKWDALRPKGGLKVQEILSVQKKIVPELVDILEKRYNILKTIYFNQPIGRRVLASELSLGERIVRTEINFLKEQDLIEINTLGMTVTEEGIRVVEQLNDFMHEIKGLNDVEEFIKTSLGLKDVIIVPGDVESNPYVLKELGKAASNYVKDIIKDDSIIAITGGSTVKELVEAFPKINNVSNVLVLPARGGMGRKVESQANTLAAALAQKVNGSYKLLHIPENVSLEVLDGLLKEKQIKDVIDCIHKADILIYGIGNAIHMAGKRGASEEFIEELKKNGAVGEAYGCYFDKNSKVVSENTTIGIKINDAKKINTHIAVAAGKNKVEAIIAAEMNDSNAVLVTDEAAANKIVELMKAQN</sequence>
<comment type="caution">
    <text evidence="7">The sequence shown here is derived from an EMBL/GenBank/DDBJ whole genome shotgun (WGS) entry which is preliminary data.</text>
</comment>
<dbReference type="Pfam" id="PF21715">
    <property type="entry name" value="CggR_N"/>
    <property type="match status" value="1"/>
</dbReference>
<keyword evidence="8" id="KW-1185">Reference proteome</keyword>
<dbReference type="InterPro" id="IPR036388">
    <property type="entry name" value="WH-like_DNA-bd_sf"/>
</dbReference>
<dbReference type="InterPro" id="IPR051054">
    <property type="entry name" value="SorC_transcr_regulators"/>
</dbReference>
<dbReference type="SUPFAM" id="SSF100950">
    <property type="entry name" value="NagB/RpiA/CoA transferase-like"/>
    <property type="match status" value="1"/>
</dbReference>
<dbReference type="PANTHER" id="PTHR34294:SF5">
    <property type="entry name" value="CENTRAL GLYCOLYTIC GENES REGULATOR"/>
    <property type="match status" value="1"/>
</dbReference>
<dbReference type="InterPro" id="IPR036390">
    <property type="entry name" value="WH_DNA-bd_sf"/>
</dbReference>
<keyword evidence="4" id="KW-0804">Transcription</keyword>